<reference evidence="5" key="1">
    <citation type="submission" date="2025-08" db="UniProtKB">
        <authorList>
            <consortium name="Ensembl"/>
        </authorList>
    </citation>
    <scope>IDENTIFICATION</scope>
</reference>
<dbReference type="GO" id="GO:0003712">
    <property type="term" value="F:transcription coregulator activity"/>
    <property type="evidence" value="ECO:0007669"/>
    <property type="project" value="TreeGrafter"/>
</dbReference>
<feature type="compositionally biased region" description="Acidic residues" evidence="4">
    <location>
        <begin position="319"/>
        <end position="351"/>
    </location>
</feature>
<evidence type="ECO:0000256" key="2">
    <source>
        <dbReference type="ARBA" id="ARBA00023163"/>
    </source>
</evidence>
<dbReference type="Ensembl" id="ENSEBUT00000022991.1">
    <property type="protein sequence ID" value="ENSEBUP00000022420.1"/>
    <property type="gene ID" value="ENSEBUG00000013811.1"/>
</dbReference>
<dbReference type="GO" id="GO:0005634">
    <property type="term" value="C:nucleus"/>
    <property type="evidence" value="ECO:0007669"/>
    <property type="project" value="TreeGrafter"/>
</dbReference>
<evidence type="ECO:0000256" key="1">
    <source>
        <dbReference type="ARBA" id="ARBA00023015"/>
    </source>
</evidence>
<dbReference type="PANTHER" id="PTHR16088:SF3">
    <property type="entry name" value="GON-4-LIKE PROTEIN"/>
    <property type="match status" value="1"/>
</dbReference>
<dbReference type="PANTHER" id="PTHR16088">
    <property type="entry name" value="YY1 ASSOCIATED PROTEIN-RELATED"/>
    <property type="match status" value="1"/>
</dbReference>
<dbReference type="Proteomes" id="UP000694388">
    <property type="component" value="Unplaced"/>
</dbReference>
<evidence type="ECO:0000313" key="5">
    <source>
        <dbReference type="Ensembl" id="ENSEBUP00000022420.1"/>
    </source>
</evidence>
<evidence type="ECO:0000313" key="6">
    <source>
        <dbReference type="Proteomes" id="UP000694388"/>
    </source>
</evidence>
<keyword evidence="3" id="KW-0539">Nucleus</keyword>
<keyword evidence="2" id="KW-0804">Transcription</keyword>
<name>A0A8C4QYE1_EPTBU</name>
<accession>A0A8C4QYE1</accession>
<dbReference type="GeneTree" id="ENSGT00390000016256"/>
<feature type="region of interest" description="Disordered" evidence="4">
    <location>
        <begin position="318"/>
        <end position="406"/>
    </location>
</feature>
<dbReference type="AlphaFoldDB" id="A0A8C4QYE1"/>
<dbReference type="InterPro" id="IPR052435">
    <property type="entry name" value="YY1-Transcr_Regul"/>
</dbReference>
<dbReference type="GO" id="GO:0006355">
    <property type="term" value="P:regulation of DNA-templated transcription"/>
    <property type="evidence" value="ECO:0007669"/>
    <property type="project" value="TreeGrafter"/>
</dbReference>
<evidence type="ECO:0000256" key="3">
    <source>
        <dbReference type="ARBA" id="ARBA00023242"/>
    </source>
</evidence>
<reference evidence="5" key="2">
    <citation type="submission" date="2025-09" db="UniProtKB">
        <authorList>
            <consortium name="Ensembl"/>
        </authorList>
    </citation>
    <scope>IDENTIFICATION</scope>
</reference>
<feature type="region of interest" description="Disordered" evidence="4">
    <location>
        <begin position="17"/>
        <end position="44"/>
    </location>
</feature>
<keyword evidence="6" id="KW-1185">Reference proteome</keyword>
<organism evidence="5 6">
    <name type="scientific">Eptatretus burgeri</name>
    <name type="common">Inshore hagfish</name>
    <dbReference type="NCBI Taxonomy" id="7764"/>
    <lineage>
        <taxon>Eukaryota</taxon>
        <taxon>Metazoa</taxon>
        <taxon>Chordata</taxon>
        <taxon>Craniata</taxon>
        <taxon>Vertebrata</taxon>
        <taxon>Cyclostomata</taxon>
        <taxon>Myxini</taxon>
        <taxon>Myxiniformes</taxon>
        <taxon>Myxinidae</taxon>
        <taxon>Eptatretinae</taxon>
        <taxon>Eptatretus</taxon>
    </lineage>
</organism>
<feature type="compositionally biased region" description="Low complexity" evidence="4">
    <location>
        <begin position="180"/>
        <end position="189"/>
    </location>
</feature>
<protein>
    <submittedName>
        <fullName evidence="5">Uncharacterized protein</fullName>
    </submittedName>
</protein>
<evidence type="ECO:0000256" key="4">
    <source>
        <dbReference type="SAM" id="MobiDB-lite"/>
    </source>
</evidence>
<feature type="compositionally biased region" description="Basic and acidic residues" evidence="4">
    <location>
        <begin position="379"/>
        <end position="399"/>
    </location>
</feature>
<proteinExistence type="predicted"/>
<sequence>MSKRLGLPSKNVLKVKKQKLVHGTETESSSSSSESDKEEEEECGKGYRFVKPEFAVEAFAQTPQNTFGDSARSIESSEQIIFPQNTFLHPATNIVKFEHLIGRVSEIVEDENIASKPSFDEAVHLNTCTQNVVNESEGGNWKEGYSPSTKLVRNDSEGAKSSNEVQESDDVCSFQPPELCDSCSKIKSSSDAEEAESSAPIEVKRKDPIDPSMGCVNKHRTDEPTGADELHGISTEALFNKELEENLEIKAEQHNLTAINVKNILHEVITNEHVVALVKAAMTNDVSPLFVCEHEPKMTRSKVKDVVEKSWVPQFVDIPLEEEDDSSDEEYQPEEEEEEDTCEEIFLESDVESTPSVSVGEVMSPRSPRGSREQLLARPSKEEPKNKEDVVEEIEKNEAEPASQVS</sequence>
<feature type="region of interest" description="Disordered" evidence="4">
    <location>
        <begin position="135"/>
        <end position="215"/>
    </location>
</feature>
<keyword evidence="1" id="KW-0805">Transcription regulation</keyword>